<feature type="region of interest" description="Disordered" evidence="1">
    <location>
        <begin position="1"/>
        <end position="27"/>
    </location>
</feature>
<evidence type="ECO:0000313" key="3">
    <source>
        <dbReference type="Proteomes" id="UP000515129"/>
    </source>
</evidence>
<dbReference type="PANTHER" id="PTHR46169:SF25">
    <property type="entry name" value="ZINC FINGER BED DOMAIN-CONTAINING PROTEIN 1-LIKE-RELATED"/>
    <property type="match status" value="1"/>
</dbReference>
<name>A0A6P6M6F9_CARAU</name>
<dbReference type="GeneID" id="113065148"/>
<dbReference type="KEGG" id="caua:113065148"/>
<dbReference type="Pfam" id="PF05699">
    <property type="entry name" value="Dimer_Tnp_hAT"/>
    <property type="match status" value="1"/>
</dbReference>
<gene>
    <name evidence="4" type="primary">LOC113065148</name>
</gene>
<dbReference type="Proteomes" id="UP000515129">
    <property type="component" value="Chromosome 47"/>
</dbReference>
<organism evidence="3 4">
    <name type="scientific">Carassius auratus</name>
    <name type="common">Goldfish</name>
    <dbReference type="NCBI Taxonomy" id="7957"/>
    <lineage>
        <taxon>Eukaryota</taxon>
        <taxon>Metazoa</taxon>
        <taxon>Chordata</taxon>
        <taxon>Craniata</taxon>
        <taxon>Vertebrata</taxon>
        <taxon>Euteleostomi</taxon>
        <taxon>Actinopterygii</taxon>
        <taxon>Neopterygii</taxon>
        <taxon>Teleostei</taxon>
        <taxon>Ostariophysi</taxon>
        <taxon>Cypriniformes</taxon>
        <taxon>Cyprinidae</taxon>
        <taxon>Cyprininae</taxon>
        <taxon>Carassius</taxon>
    </lineage>
</organism>
<keyword evidence="3" id="KW-1185">Reference proteome</keyword>
<proteinExistence type="predicted"/>
<evidence type="ECO:0000256" key="1">
    <source>
        <dbReference type="SAM" id="MobiDB-lite"/>
    </source>
</evidence>
<sequence length="142" mass="15613">MASISTTVKPQPSVTVREDADDQNAPALKKTKKTLGSFFKVDEDQRPASPSLNLQDMAITAELQSYFLSAAVDSEEDPLVWWKEHAKQFPALSKLAQKYLCIPATSSPSERVFSTGGNIVNCLRASLKPESVDRLVFLAKNL</sequence>
<dbReference type="InterPro" id="IPR012337">
    <property type="entry name" value="RNaseH-like_sf"/>
</dbReference>
<feature type="domain" description="HAT C-terminal dimerisation" evidence="2">
    <location>
        <begin position="63"/>
        <end position="142"/>
    </location>
</feature>
<protein>
    <submittedName>
        <fullName evidence="4">Zinc finger BED domain-containing protein 1-like</fullName>
    </submittedName>
</protein>
<dbReference type="GO" id="GO:0006357">
    <property type="term" value="P:regulation of transcription by RNA polymerase II"/>
    <property type="evidence" value="ECO:0007669"/>
    <property type="project" value="TreeGrafter"/>
</dbReference>
<dbReference type="GO" id="GO:0046983">
    <property type="term" value="F:protein dimerization activity"/>
    <property type="evidence" value="ECO:0007669"/>
    <property type="project" value="InterPro"/>
</dbReference>
<evidence type="ECO:0000313" key="4">
    <source>
        <dbReference type="RefSeq" id="XP_026092149.1"/>
    </source>
</evidence>
<accession>A0A6P6M6F9</accession>
<feature type="compositionally biased region" description="Polar residues" evidence="1">
    <location>
        <begin position="1"/>
        <end position="14"/>
    </location>
</feature>
<dbReference type="InterPro" id="IPR008906">
    <property type="entry name" value="HATC_C_dom"/>
</dbReference>
<dbReference type="OrthoDB" id="1607513at2759"/>
<reference evidence="4" key="1">
    <citation type="submission" date="2025-08" db="UniProtKB">
        <authorList>
            <consortium name="RefSeq"/>
        </authorList>
    </citation>
    <scope>IDENTIFICATION</scope>
    <source>
        <strain evidence="4">Wakin</strain>
        <tissue evidence="4">Muscle</tissue>
    </source>
</reference>
<dbReference type="GO" id="GO:0005634">
    <property type="term" value="C:nucleus"/>
    <property type="evidence" value="ECO:0007669"/>
    <property type="project" value="TreeGrafter"/>
</dbReference>
<dbReference type="RefSeq" id="XP_026092149.1">
    <property type="nucleotide sequence ID" value="XM_026236364.1"/>
</dbReference>
<dbReference type="AlphaFoldDB" id="A0A6P6M6F9"/>
<dbReference type="PANTHER" id="PTHR46169">
    <property type="entry name" value="DNA REPLICATION-RELATED ELEMENT FACTOR, ISOFORM A"/>
    <property type="match status" value="1"/>
</dbReference>
<dbReference type="InterPro" id="IPR052717">
    <property type="entry name" value="Vacuolar_transposase_reg"/>
</dbReference>
<evidence type="ECO:0000259" key="2">
    <source>
        <dbReference type="Pfam" id="PF05699"/>
    </source>
</evidence>
<dbReference type="SUPFAM" id="SSF53098">
    <property type="entry name" value="Ribonuclease H-like"/>
    <property type="match status" value="1"/>
</dbReference>